<reference evidence="17" key="1">
    <citation type="submission" date="2019-08" db="EMBL/GenBank/DDBJ databases">
        <title>The genome of the North American firefly Photinus pyralis.</title>
        <authorList>
            <consortium name="Photinus pyralis genome working group"/>
            <person name="Fallon T.R."/>
            <person name="Sander Lower S.E."/>
            <person name="Weng J.-K."/>
        </authorList>
    </citation>
    <scope>NUCLEOTIDE SEQUENCE</scope>
    <source>
        <strain evidence="17">TRF0915ILg1</strain>
        <tissue evidence="17">Whole body</tissue>
    </source>
</reference>
<protein>
    <recommendedName>
        <fullName evidence="5">Geranylgeranyl transferase type-1 subunit beta</fullName>
        <ecNumber evidence="4">2.5.1.59</ecNumber>
    </recommendedName>
    <alternativeName>
        <fullName evidence="12">Geranylgeranyl transferase type I subunit beta</fullName>
    </alternativeName>
    <alternativeName>
        <fullName evidence="15">Type I protein geranyl-geranyltransferase subunit beta</fullName>
    </alternativeName>
</protein>
<name>A0A8K0D0T3_IGNLU</name>
<evidence type="ECO:0000256" key="3">
    <source>
        <dbReference type="ARBA" id="ARBA00010497"/>
    </source>
</evidence>
<dbReference type="PANTHER" id="PTHR11774">
    <property type="entry name" value="GERANYLGERANYL TRANSFERASE TYPE BETA SUBUNIT"/>
    <property type="match status" value="1"/>
</dbReference>
<dbReference type="SUPFAM" id="SSF48239">
    <property type="entry name" value="Terpenoid cyclases/Protein prenyltransferases"/>
    <property type="match status" value="1"/>
</dbReference>
<dbReference type="GO" id="GO:0046872">
    <property type="term" value="F:metal ion binding"/>
    <property type="evidence" value="ECO:0007669"/>
    <property type="project" value="UniProtKB-KW"/>
</dbReference>
<evidence type="ECO:0000256" key="13">
    <source>
        <dbReference type="ARBA" id="ARBA00050428"/>
    </source>
</evidence>
<keyword evidence="8" id="KW-0479">Metal-binding</keyword>
<organism evidence="17 18">
    <name type="scientific">Ignelater luminosus</name>
    <name type="common">Cucubano</name>
    <name type="synonym">Pyrophorus luminosus</name>
    <dbReference type="NCBI Taxonomy" id="2038154"/>
    <lineage>
        <taxon>Eukaryota</taxon>
        <taxon>Metazoa</taxon>
        <taxon>Ecdysozoa</taxon>
        <taxon>Arthropoda</taxon>
        <taxon>Hexapoda</taxon>
        <taxon>Insecta</taxon>
        <taxon>Pterygota</taxon>
        <taxon>Neoptera</taxon>
        <taxon>Endopterygota</taxon>
        <taxon>Coleoptera</taxon>
        <taxon>Polyphaga</taxon>
        <taxon>Elateriformia</taxon>
        <taxon>Elateroidea</taxon>
        <taxon>Elateridae</taxon>
        <taxon>Agrypninae</taxon>
        <taxon>Pyrophorini</taxon>
        <taxon>Ignelater</taxon>
    </lineage>
</organism>
<evidence type="ECO:0000256" key="6">
    <source>
        <dbReference type="ARBA" id="ARBA00022602"/>
    </source>
</evidence>
<comment type="subunit">
    <text evidence="14">Heterodimer of FNTA and PGGT1B. PGGT1B mediates interaction with substrate peptides.</text>
</comment>
<dbReference type="EMBL" id="VTPC01004361">
    <property type="protein sequence ID" value="KAF2897260.1"/>
    <property type="molecule type" value="Genomic_DNA"/>
</dbReference>
<comment type="cofactor">
    <cofactor evidence="2">
        <name>Zn(2+)</name>
        <dbReference type="ChEBI" id="CHEBI:29105"/>
    </cofactor>
</comment>
<dbReference type="InterPro" id="IPR041960">
    <property type="entry name" value="GGTase_I_beta"/>
</dbReference>
<evidence type="ECO:0000256" key="4">
    <source>
        <dbReference type="ARBA" id="ARBA00012700"/>
    </source>
</evidence>
<accession>A0A8K0D0T3</accession>
<evidence type="ECO:0000256" key="5">
    <source>
        <dbReference type="ARBA" id="ARBA00020603"/>
    </source>
</evidence>
<dbReference type="InterPro" id="IPR008930">
    <property type="entry name" value="Terpenoid_cyclase/PrenylTrfase"/>
</dbReference>
<evidence type="ECO:0000259" key="16">
    <source>
        <dbReference type="Pfam" id="PF00432"/>
    </source>
</evidence>
<dbReference type="Gene3D" id="1.50.10.20">
    <property type="match status" value="1"/>
</dbReference>
<keyword evidence="18" id="KW-1185">Reference proteome</keyword>
<dbReference type="InterPro" id="IPR045089">
    <property type="entry name" value="PGGT1B-like"/>
</dbReference>
<evidence type="ECO:0000256" key="7">
    <source>
        <dbReference type="ARBA" id="ARBA00022679"/>
    </source>
</evidence>
<evidence type="ECO:0000256" key="12">
    <source>
        <dbReference type="ARBA" id="ARBA00031713"/>
    </source>
</evidence>
<evidence type="ECO:0000256" key="9">
    <source>
        <dbReference type="ARBA" id="ARBA00022737"/>
    </source>
</evidence>
<evidence type="ECO:0000313" key="17">
    <source>
        <dbReference type="EMBL" id="KAF2897260.1"/>
    </source>
</evidence>
<keyword evidence="6" id="KW-0637">Prenyltransferase</keyword>
<sequence length="347" mass="38910">MNCNYNRKISLKHNLHAKYLLRFLDALPSSLISCDTTRMTIAYFAISGLDVLNALDIIGEERRQNIIQWIYSLQVVNDDELVSGFQGSSTVNTIHNRNQNAQYKWSHLAGTYCGLCSLVILGDDLSKVNRKAITRSLKTLQLPNGCYTGAKDGTENDMRFLFIAASISYLLNDWSGMDIEKSVSFVKDSISYDYGIGQGPELEAHGGSTYCAVATLALCNRLHSLTDAQLAGLRRWLLNRQIDGFQGRPNKPVDTCYSFWIGAALKILGAFELTDFEQNRNYVMSTQNDVIGGFSKWVDSMSDPLHTYMGLAGLSLIGENGLREVVPTLNITFRAYEHLKFVQKQWL</sequence>
<dbReference type="Pfam" id="PF00432">
    <property type="entry name" value="Prenyltrans"/>
    <property type="match status" value="1"/>
</dbReference>
<gene>
    <name evidence="17" type="ORF">ILUMI_08914</name>
</gene>
<dbReference type="OrthoDB" id="24893at2759"/>
<evidence type="ECO:0000256" key="11">
    <source>
        <dbReference type="ARBA" id="ARBA00022842"/>
    </source>
</evidence>
<comment type="similarity">
    <text evidence="3">Belongs to the protein prenyltransferase subunit beta family.</text>
</comment>
<dbReference type="InterPro" id="IPR001330">
    <property type="entry name" value="Prenyltrans"/>
</dbReference>
<keyword evidence="9" id="KW-0677">Repeat</keyword>
<evidence type="ECO:0000313" key="18">
    <source>
        <dbReference type="Proteomes" id="UP000801492"/>
    </source>
</evidence>
<dbReference type="AlphaFoldDB" id="A0A8K0D0T3"/>
<dbReference type="Proteomes" id="UP000801492">
    <property type="component" value="Unassembled WGS sequence"/>
</dbReference>
<dbReference type="EC" id="2.5.1.59" evidence="4"/>
<dbReference type="PANTHER" id="PTHR11774:SF4">
    <property type="entry name" value="GERANYLGERANYL TRANSFERASE TYPE-1 SUBUNIT BETA"/>
    <property type="match status" value="1"/>
</dbReference>
<proteinExistence type="inferred from homology"/>
<keyword evidence="10" id="KW-0862">Zinc</keyword>
<evidence type="ECO:0000256" key="1">
    <source>
        <dbReference type="ARBA" id="ARBA00001946"/>
    </source>
</evidence>
<evidence type="ECO:0000256" key="10">
    <source>
        <dbReference type="ARBA" id="ARBA00022833"/>
    </source>
</evidence>
<comment type="catalytic activity">
    <reaction evidence="13">
        <text>geranylgeranyl diphosphate + L-cysteinyl-[protein] = S-geranylgeranyl-L-cysteinyl-[protein] + diphosphate</text>
        <dbReference type="Rhea" id="RHEA:21240"/>
        <dbReference type="Rhea" id="RHEA-COMP:10131"/>
        <dbReference type="Rhea" id="RHEA-COMP:11537"/>
        <dbReference type="ChEBI" id="CHEBI:29950"/>
        <dbReference type="ChEBI" id="CHEBI:33019"/>
        <dbReference type="ChEBI" id="CHEBI:57533"/>
        <dbReference type="ChEBI" id="CHEBI:86021"/>
        <dbReference type="EC" id="2.5.1.59"/>
    </reaction>
</comment>
<dbReference type="FunFam" id="1.50.10.20:FF:000005">
    <property type="entry name" value="Geranylgeranyl transferase type-1 subunit beta"/>
    <property type="match status" value="1"/>
</dbReference>
<dbReference type="GO" id="GO:0005953">
    <property type="term" value="C:CAAX-protein geranylgeranyltransferase complex"/>
    <property type="evidence" value="ECO:0007669"/>
    <property type="project" value="InterPro"/>
</dbReference>
<evidence type="ECO:0000256" key="2">
    <source>
        <dbReference type="ARBA" id="ARBA00001947"/>
    </source>
</evidence>
<evidence type="ECO:0000256" key="8">
    <source>
        <dbReference type="ARBA" id="ARBA00022723"/>
    </source>
</evidence>
<keyword evidence="7" id="KW-0808">Transferase</keyword>
<evidence type="ECO:0000256" key="15">
    <source>
        <dbReference type="ARBA" id="ARBA00078363"/>
    </source>
</evidence>
<comment type="caution">
    <text evidence="17">The sequence shown here is derived from an EMBL/GenBank/DDBJ whole genome shotgun (WGS) entry which is preliminary data.</text>
</comment>
<feature type="domain" description="Prenyltransferase alpha-alpha toroid" evidence="16">
    <location>
        <begin position="11"/>
        <end position="331"/>
    </location>
</feature>
<evidence type="ECO:0000256" key="14">
    <source>
        <dbReference type="ARBA" id="ARBA00065714"/>
    </source>
</evidence>
<keyword evidence="11" id="KW-0460">Magnesium</keyword>
<dbReference type="CDD" id="cd02895">
    <property type="entry name" value="GGTase-I"/>
    <property type="match status" value="1"/>
</dbReference>
<comment type="cofactor">
    <cofactor evidence="1">
        <name>Mg(2+)</name>
        <dbReference type="ChEBI" id="CHEBI:18420"/>
    </cofactor>
</comment>
<dbReference type="GO" id="GO:0004662">
    <property type="term" value="F:CAAX-protein geranylgeranyltransferase activity"/>
    <property type="evidence" value="ECO:0007669"/>
    <property type="project" value="UniProtKB-EC"/>
</dbReference>